<name>A0AAD4CQ46_ASPNN</name>
<feature type="active site" description="Schiff-base intermediate with substrate; via topaquinone" evidence="12">
    <location>
        <position position="401"/>
    </location>
</feature>
<dbReference type="Pfam" id="PF02728">
    <property type="entry name" value="Cu_amine_oxidN3"/>
    <property type="match status" value="1"/>
</dbReference>
<dbReference type="Pfam" id="PF01179">
    <property type="entry name" value="Cu_amine_oxid"/>
    <property type="match status" value="1"/>
</dbReference>
<evidence type="ECO:0000256" key="9">
    <source>
        <dbReference type="ARBA" id="ARBA00023008"/>
    </source>
</evidence>
<evidence type="ECO:0000256" key="11">
    <source>
        <dbReference type="ARBA" id="ARBA00048032"/>
    </source>
</evidence>
<evidence type="ECO:0000256" key="7">
    <source>
        <dbReference type="ARBA" id="ARBA00022772"/>
    </source>
</evidence>
<evidence type="ECO:0000256" key="4">
    <source>
        <dbReference type="ARBA" id="ARBA00007983"/>
    </source>
</evidence>
<dbReference type="GO" id="GO:0048038">
    <property type="term" value="F:quinone binding"/>
    <property type="evidence" value="ECO:0007669"/>
    <property type="project" value="InterPro"/>
</dbReference>
<comment type="cofactor">
    <cofactor evidence="1">
        <name>Cu cation</name>
        <dbReference type="ChEBI" id="CHEBI:23378"/>
    </cofactor>
</comment>
<dbReference type="GO" id="GO:0008131">
    <property type="term" value="F:primary methylamine oxidase activity"/>
    <property type="evidence" value="ECO:0007669"/>
    <property type="project" value="UniProtKB-EC"/>
</dbReference>
<dbReference type="AlphaFoldDB" id="A0AAD4CQ46"/>
<evidence type="ECO:0000256" key="2">
    <source>
        <dbReference type="ARBA" id="ARBA00001936"/>
    </source>
</evidence>
<evidence type="ECO:0000256" key="10">
    <source>
        <dbReference type="ARBA" id="ARBA00023211"/>
    </source>
</evidence>
<evidence type="ECO:0000313" key="18">
    <source>
        <dbReference type="EMBL" id="KAF9890611.1"/>
    </source>
</evidence>
<feature type="domain" description="Copper amine oxidase N3-terminal" evidence="17">
    <location>
        <begin position="112"/>
        <end position="207"/>
    </location>
</feature>
<accession>A0AAD4CQ46</accession>
<feature type="domain" description="Copper amine oxidase N2-terminal" evidence="16">
    <location>
        <begin position="20"/>
        <end position="105"/>
    </location>
</feature>
<feature type="domain" description="Copper amine oxidase catalytic" evidence="15">
    <location>
        <begin position="238"/>
        <end position="654"/>
    </location>
</feature>
<evidence type="ECO:0000256" key="5">
    <source>
        <dbReference type="ARBA" id="ARBA00011738"/>
    </source>
</evidence>
<feature type="active site" description="Proton acceptor" evidence="12">
    <location>
        <position position="317"/>
    </location>
</feature>
<dbReference type="Gene3D" id="3.10.450.40">
    <property type="match status" value="2"/>
</dbReference>
<evidence type="ECO:0000256" key="8">
    <source>
        <dbReference type="ARBA" id="ARBA00023002"/>
    </source>
</evidence>
<comment type="cofactor">
    <cofactor evidence="14">
        <name>Cu cation</name>
        <dbReference type="ChEBI" id="CHEBI:23378"/>
    </cofactor>
    <text evidence="14">Contains 1 topaquinone per subunit.</text>
</comment>
<keyword evidence="19" id="KW-1185">Reference proteome</keyword>
<dbReference type="PANTHER" id="PTHR10638">
    <property type="entry name" value="COPPER AMINE OXIDASE"/>
    <property type="match status" value="1"/>
</dbReference>
<dbReference type="EC" id="1.4.3.-" evidence="14"/>
<dbReference type="SUPFAM" id="SSF54416">
    <property type="entry name" value="Amine oxidase N-terminal region"/>
    <property type="match status" value="2"/>
</dbReference>
<evidence type="ECO:0000256" key="3">
    <source>
        <dbReference type="ARBA" id="ARBA00001947"/>
    </source>
</evidence>
<dbReference type="PANTHER" id="PTHR10638:SF86">
    <property type="entry name" value="COPPER AMINE OXIDASE 1-RELATED"/>
    <property type="match status" value="1"/>
</dbReference>
<keyword evidence="9 14" id="KW-0186">Copper</keyword>
<evidence type="ECO:0000259" key="15">
    <source>
        <dbReference type="Pfam" id="PF01179"/>
    </source>
</evidence>
<comment type="catalytic activity">
    <reaction evidence="11">
        <text>a primary methyl amine + O2 + H2O = an aldehyde + H2O2 + NH4(+)</text>
        <dbReference type="Rhea" id="RHEA:16153"/>
        <dbReference type="ChEBI" id="CHEBI:15377"/>
        <dbReference type="ChEBI" id="CHEBI:15379"/>
        <dbReference type="ChEBI" id="CHEBI:16240"/>
        <dbReference type="ChEBI" id="CHEBI:17478"/>
        <dbReference type="ChEBI" id="CHEBI:28938"/>
        <dbReference type="ChEBI" id="CHEBI:228804"/>
        <dbReference type="EC" id="1.4.3.21"/>
    </reaction>
</comment>
<dbReference type="Pfam" id="PF02727">
    <property type="entry name" value="Cu_amine_oxidN2"/>
    <property type="match status" value="1"/>
</dbReference>
<dbReference type="Proteomes" id="UP001194746">
    <property type="component" value="Unassembled WGS sequence"/>
</dbReference>
<dbReference type="GO" id="GO:0009308">
    <property type="term" value="P:amine metabolic process"/>
    <property type="evidence" value="ECO:0007669"/>
    <property type="project" value="UniProtKB-UniRule"/>
</dbReference>
<reference evidence="18" key="2">
    <citation type="submission" date="2020-02" db="EMBL/GenBank/DDBJ databases">
        <authorList>
            <person name="Gilchrist C.L.M."/>
            <person name="Chooi Y.-H."/>
        </authorList>
    </citation>
    <scope>NUCLEOTIDE SEQUENCE</scope>
    <source>
        <strain evidence="18">MST-FP2251</strain>
    </source>
</reference>
<gene>
    <name evidence="18" type="ORF">FE257_005742</name>
</gene>
<keyword evidence="8 14" id="KW-0560">Oxidoreductase</keyword>
<sequence length="671" mass="75382">MAPSISMCSDQLCHTSSTVHPLDPLTEDEISLAATCIRQCVKGQPFKFNCITLREPRKTQYTAYRAGTGPRPPRCAFSIVLMAGPTIQVSEVVVNLGSKQVESWKDVPDVLPILTPDDQDPVEEVARCDPQVIEACQELGITDMSKVYFDAWCVGFDYRWGIDRRLQQAFAYYRASPNDNQYAHPLDFVVIVDTEPLAVVKVEIRRVNGERTPVPTAPCNYHPEFLEKFYRPERLKPIHVTQPQGVSFHMEGNELRWAGIQMHVGFNYREGIVLSDIRIDDPYERRERMLFNRISVAEMIVPYGHPTAPHQRKQAFDVGEYGMGLMTNSLRLGCDCKGVIEYRDATFSTAQGGTEVVKNAICIHEEDNGLLYKKTDSRDNRFVSARDRKLVISQIVTAANYDYGFYHTFTLDGTYKLEVKLTGILNTYVLHTSEEAAPYGTEVAHGVDAHNHQHIFSLRVDPALDGTNNTVVQNDAMATTDPVGSAENPHGNAFVCQKTPLRHAQQAASDYSSLTGRTWDIINPNRMNPVSKKPVGYKIVNNNCPPLLPKPGGTVYRRAGFARKSLWVVPYRDDELYPAGDYVCQSWGEGDKHPDNSTILDWVARDESVENTDIVCFIQFGVTHFPRTEDFPVMPVEPVSVSLRACNFFQQNPGLWVPASTEKSCNNGCLE</sequence>
<keyword evidence="7 12" id="KW-0801">TPQ</keyword>
<dbReference type="GO" id="GO:0005507">
    <property type="term" value="F:copper ion binding"/>
    <property type="evidence" value="ECO:0007669"/>
    <property type="project" value="InterPro"/>
</dbReference>
<dbReference type="InterPro" id="IPR016182">
    <property type="entry name" value="Cu_amine_oxidase_N-reg"/>
</dbReference>
<protein>
    <recommendedName>
        <fullName evidence="14">Amine oxidase</fullName>
        <ecNumber evidence="14">1.4.3.-</ecNumber>
    </recommendedName>
</protein>
<proteinExistence type="inferred from homology"/>
<dbReference type="EMBL" id="VCAU01000025">
    <property type="protein sequence ID" value="KAF9890611.1"/>
    <property type="molecule type" value="Genomic_DNA"/>
</dbReference>
<dbReference type="InterPro" id="IPR036460">
    <property type="entry name" value="Cu_amine_oxidase_C_sf"/>
</dbReference>
<dbReference type="InterPro" id="IPR049948">
    <property type="entry name" value="Cu_Am_ox_TPQ-bd"/>
</dbReference>
<comment type="caution">
    <text evidence="18">The sequence shown here is derived from an EMBL/GenBank/DDBJ whole genome shotgun (WGS) entry which is preliminary data.</text>
</comment>
<dbReference type="FunFam" id="2.70.98.20:FF:000006">
    <property type="entry name" value="Amine oxidase"/>
    <property type="match status" value="1"/>
</dbReference>
<dbReference type="PROSITE" id="PS01164">
    <property type="entry name" value="COPPER_AMINE_OXID_1"/>
    <property type="match status" value="1"/>
</dbReference>
<reference evidence="18" key="1">
    <citation type="journal article" date="2019" name="Beilstein J. Org. Chem.">
        <title>Nanangenines: drimane sesquiterpenoids as the dominant metabolite cohort of a novel Australian fungus, Aspergillus nanangensis.</title>
        <authorList>
            <person name="Lacey H.J."/>
            <person name="Gilchrist C.L.M."/>
            <person name="Crombie A."/>
            <person name="Kalaitzis J.A."/>
            <person name="Vuong D."/>
            <person name="Rutledge P.J."/>
            <person name="Turner P."/>
            <person name="Pitt J.I."/>
            <person name="Lacey E."/>
            <person name="Chooi Y.H."/>
            <person name="Piggott A.M."/>
        </authorList>
    </citation>
    <scope>NUCLEOTIDE SEQUENCE</scope>
    <source>
        <strain evidence="18">MST-FP2251</strain>
    </source>
</reference>
<evidence type="ECO:0000256" key="6">
    <source>
        <dbReference type="ARBA" id="ARBA00022723"/>
    </source>
</evidence>
<feature type="modified residue" description="2',4',5'-topaquinone" evidence="13">
    <location>
        <position position="401"/>
    </location>
</feature>
<evidence type="ECO:0000256" key="14">
    <source>
        <dbReference type="RuleBase" id="RU000672"/>
    </source>
</evidence>
<keyword evidence="6 14" id="KW-0479">Metal-binding</keyword>
<evidence type="ECO:0000256" key="13">
    <source>
        <dbReference type="PIRSR" id="PIRSR600269-51"/>
    </source>
</evidence>
<dbReference type="InterPro" id="IPR015800">
    <property type="entry name" value="Cu_amine_oxidase_N2"/>
</dbReference>
<organism evidence="18 19">
    <name type="scientific">Aspergillus nanangensis</name>
    <dbReference type="NCBI Taxonomy" id="2582783"/>
    <lineage>
        <taxon>Eukaryota</taxon>
        <taxon>Fungi</taxon>
        <taxon>Dikarya</taxon>
        <taxon>Ascomycota</taxon>
        <taxon>Pezizomycotina</taxon>
        <taxon>Eurotiomycetes</taxon>
        <taxon>Eurotiomycetidae</taxon>
        <taxon>Eurotiales</taxon>
        <taxon>Aspergillaceae</taxon>
        <taxon>Aspergillus</taxon>
        <taxon>Aspergillus subgen. Circumdati</taxon>
    </lineage>
</organism>
<dbReference type="InterPro" id="IPR000269">
    <property type="entry name" value="Cu_amine_oxidase"/>
</dbReference>
<evidence type="ECO:0000259" key="16">
    <source>
        <dbReference type="Pfam" id="PF02727"/>
    </source>
</evidence>
<evidence type="ECO:0000259" key="17">
    <source>
        <dbReference type="Pfam" id="PF02728"/>
    </source>
</evidence>
<evidence type="ECO:0000313" key="19">
    <source>
        <dbReference type="Proteomes" id="UP001194746"/>
    </source>
</evidence>
<evidence type="ECO:0000256" key="12">
    <source>
        <dbReference type="PIRSR" id="PIRSR600269-50"/>
    </source>
</evidence>
<comment type="PTM">
    <text evidence="13 14">Topaquinone (TPQ) is generated by copper-dependent autoxidation of a specific tyrosyl residue.</text>
</comment>
<comment type="similarity">
    <text evidence="4 14">Belongs to the copper/topaquinone oxidase family.</text>
</comment>
<comment type="subunit">
    <text evidence="5">Homodimer.</text>
</comment>
<dbReference type="Gene3D" id="2.70.98.20">
    <property type="entry name" value="Copper amine oxidase, catalytic domain"/>
    <property type="match status" value="1"/>
</dbReference>
<comment type="cofactor">
    <cofactor evidence="3">
        <name>Zn(2+)</name>
        <dbReference type="ChEBI" id="CHEBI:29105"/>
    </cofactor>
</comment>
<dbReference type="SUPFAM" id="SSF49998">
    <property type="entry name" value="Amine oxidase catalytic domain"/>
    <property type="match status" value="1"/>
</dbReference>
<dbReference type="FunFam" id="3.10.450.40:FF:000014">
    <property type="entry name" value="Peroxisomal primary amine oxidase"/>
    <property type="match status" value="1"/>
</dbReference>
<comment type="cofactor">
    <cofactor evidence="2">
        <name>Mn(2+)</name>
        <dbReference type="ChEBI" id="CHEBI:29035"/>
    </cofactor>
</comment>
<dbReference type="InterPro" id="IPR015798">
    <property type="entry name" value="Cu_amine_oxidase_C"/>
</dbReference>
<keyword evidence="10" id="KW-0464">Manganese</keyword>
<evidence type="ECO:0000256" key="1">
    <source>
        <dbReference type="ARBA" id="ARBA00001935"/>
    </source>
</evidence>
<dbReference type="InterPro" id="IPR015802">
    <property type="entry name" value="Cu_amine_oxidase_N3"/>
</dbReference>